<name>A0ABX7B699_9PROT</name>
<dbReference type="RefSeq" id="WP_201076663.1">
    <property type="nucleotide sequence ID" value="NZ_CP067420.1"/>
</dbReference>
<sequence>MPKASAPKGPGITLRLSQEVRDALEKASADDGRPMAHYVERVLLADLKEKGYLPK</sequence>
<evidence type="ECO:0000313" key="1">
    <source>
        <dbReference type="EMBL" id="QQP89889.1"/>
    </source>
</evidence>
<dbReference type="Proteomes" id="UP000595197">
    <property type="component" value="Chromosome"/>
</dbReference>
<keyword evidence="2" id="KW-1185">Reference proteome</keyword>
<gene>
    <name evidence="1" type="ORF">IGS68_01000</name>
</gene>
<dbReference type="InterPro" id="IPR010985">
    <property type="entry name" value="Ribbon_hlx_hlx"/>
</dbReference>
<accession>A0ABX7B699</accession>
<dbReference type="SUPFAM" id="SSF47598">
    <property type="entry name" value="Ribbon-helix-helix"/>
    <property type="match status" value="1"/>
</dbReference>
<reference evidence="1" key="1">
    <citation type="submission" date="2021-02" db="EMBL/GenBank/DDBJ databases">
        <title>Skermanella TT6 skin isolate.</title>
        <authorList>
            <person name="Lee K."/>
            <person name="Ganzorig M."/>
        </authorList>
    </citation>
    <scope>NUCLEOTIDE SEQUENCE</scope>
    <source>
        <strain evidence="1">TT6</strain>
    </source>
</reference>
<organism evidence="1 2">
    <name type="scientific">Skermanella cutis</name>
    <dbReference type="NCBI Taxonomy" id="2775420"/>
    <lineage>
        <taxon>Bacteria</taxon>
        <taxon>Pseudomonadati</taxon>
        <taxon>Pseudomonadota</taxon>
        <taxon>Alphaproteobacteria</taxon>
        <taxon>Rhodospirillales</taxon>
        <taxon>Azospirillaceae</taxon>
        <taxon>Skermanella</taxon>
    </lineage>
</organism>
<evidence type="ECO:0000313" key="2">
    <source>
        <dbReference type="Proteomes" id="UP000595197"/>
    </source>
</evidence>
<evidence type="ECO:0008006" key="3">
    <source>
        <dbReference type="Google" id="ProtNLM"/>
    </source>
</evidence>
<proteinExistence type="predicted"/>
<dbReference type="EMBL" id="CP067420">
    <property type="protein sequence ID" value="QQP89889.1"/>
    <property type="molecule type" value="Genomic_DNA"/>
</dbReference>
<protein>
    <recommendedName>
        <fullName evidence="3">Toxin-antitoxin system HicB family antitoxin</fullName>
    </recommendedName>
</protein>